<dbReference type="PATRIC" id="fig|880074.11.peg.1712"/>
<name>W0EUI4_9BACT</name>
<dbReference type="Proteomes" id="UP000018901">
    <property type="component" value="Chromosome"/>
</dbReference>
<dbReference type="InterPro" id="IPR011004">
    <property type="entry name" value="Trimer_LpxA-like_sf"/>
</dbReference>
<dbReference type="InterPro" id="IPR023917">
    <property type="entry name" value="Bifunctiontional_GlmU_bac-type"/>
</dbReference>
<evidence type="ECO:0000256" key="1">
    <source>
        <dbReference type="ARBA" id="ARBA00022679"/>
    </source>
</evidence>
<dbReference type="Pfam" id="PF13562">
    <property type="entry name" value="NTP_transf_4"/>
    <property type="match status" value="1"/>
</dbReference>
<dbReference type="EMBL" id="CP007034">
    <property type="protein sequence ID" value="AHF12746.1"/>
    <property type="molecule type" value="Genomic_DNA"/>
</dbReference>
<dbReference type="AlphaFoldDB" id="W0EUI4"/>
<dbReference type="GO" id="GO:0016779">
    <property type="term" value="F:nucleotidyltransferase activity"/>
    <property type="evidence" value="ECO:0007669"/>
    <property type="project" value="UniProtKB-ARBA"/>
</dbReference>
<dbReference type="Gene3D" id="2.160.10.10">
    <property type="entry name" value="Hexapeptide repeat proteins"/>
    <property type="match status" value="1"/>
</dbReference>
<gene>
    <name evidence="3" type="ORF">BARVI_08235</name>
</gene>
<dbReference type="PANTHER" id="PTHR43584">
    <property type="entry name" value="NUCLEOTIDYL TRANSFERASE"/>
    <property type="match status" value="1"/>
</dbReference>
<dbReference type="NCBIfam" id="TIGR03991">
    <property type="entry name" value="alt_bact_glmU"/>
    <property type="match status" value="1"/>
</dbReference>
<dbReference type="eggNOG" id="COG1207">
    <property type="taxonomic scope" value="Bacteria"/>
</dbReference>
<keyword evidence="1 3" id="KW-0808">Transferase</keyword>
<dbReference type="SUPFAM" id="SSF51161">
    <property type="entry name" value="Trimeric LpxA-like enzymes"/>
    <property type="match status" value="1"/>
</dbReference>
<proteinExistence type="predicted"/>
<keyword evidence="4" id="KW-1185">Reference proteome</keyword>
<evidence type="ECO:0000256" key="2">
    <source>
        <dbReference type="ARBA" id="ARBA00023315"/>
    </source>
</evidence>
<evidence type="ECO:0000313" key="4">
    <source>
        <dbReference type="Proteomes" id="UP000018901"/>
    </source>
</evidence>
<organism evidence="3 4">
    <name type="scientific">Barnesiella viscericola DSM 18177</name>
    <dbReference type="NCBI Taxonomy" id="880074"/>
    <lineage>
        <taxon>Bacteria</taxon>
        <taxon>Pseudomonadati</taxon>
        <taxon>Bacteroidota</taxon>
        <taxon>Bacteroidia</taxon>
        <taxon>Bacteroidales</taxon>
        <taxon>Barnesiellaceae</taxon>
        <taxon>Barnesiella</taxon>
    </lineage>
</organism>
<dbReference type="PANTHER" id="PTHR43584:SF8">
    <property type="entry name" value="N-ACETYLMURAMATE ALPHA-1-PHOSPHATE URIDYLYLTRANSFERASE"/>
    <property type="match status" value="1"/>
</dbReference>
<dbReference type="GeneID" id="90529389"/>
<dbReference type="STRING" id="880074.BARVI_08235"/>
<evidence type="ECO:0000313" key="3">
    <source>
        <dbReference type="EMBL" id="AHF12746.1"/>
    </source>
</evidence>
<dbReference type="GO" id="GO:0016746">
    <property type="term" value="F:acyltransferase activity"/>
    <property type="evidence" value="ECO:0007669"/>
    <property type="project" value="UniProtKB-KW"/>
</dbReference>
<dbReference type="RefSeq" id="WP_025278731.1">
    <property type="nucleotide sequence ID" value="NZ_CP007034.1"/>
</dbReference>
<dbReference type="HOGENOM" id="CLU_055419_0_0_10"/>
<keyword evidence="2" id="KW-0012">Acyltransferase</keyword>
<sequence length="397" mass="43948">MKNIILFDINQQHLELLPLAFTRPIADIRIGILTIREKWERMLSGNYSYLTPDYMAGKYPAHFTDDNLFIAGHLIPDEELARQVNILNPGEALIDQQTVVAFRGSEADFRESRYAHTLESSRKLRYIQHLYDIFLLNGECLEADFKLITRGRTSQPLSPSNRIIGDPCFADGTSKIFVEPGAKAECAIFNVTNGPIYLGADSEVMEGSCIRAPFAACEHAYVNMGTKIYGATTLGPYCKVGGELNNVVMFGFSNKAHDGFLGNAVIGEWCNLGAGAVASNLKNDYSEIKLWNYPTRRFLPTHLQFCGLIMGDHSKAGINTMFNTATVIGVGVNIHGAGFPRNFVASFSEGGTAGFTDVQLPKFYAIAEKIMARRGRLLTEADKTIFEAIYNQAEQLK</sequence>
<accession>W0EUI4</accession>
<dbReference type="KEGG" id="bvs:BARVI_08235"/>
<dbReference type="OrthoDB" id="9784832at2"/>
<protein>
    <submittedName>
        <fullName evidence="3">Glucose-1-phosphate thymidylyltransferase</fullName>
    </submittedName>
</protein>
<dbReference type="InterPro" id="IPR050065">
    <property type="entry name" value="GlmU-like"/>
</dbReference>
<reference evidence="3 4" key="1">
    <citation type="submission" date="2013-12" db="EMBL/GenBank/DDBJ databases">
        <authorList>
            <consortium name="DOE Joint Genome Institute"/>
            <person name="Eisen J."/>
            <person name="Huntemann M."/>
            <person name="Han J."/>
            <person name="Chen A."/>
            <person name="Kyrpides N."/>
            <person name="Mavromatis K."/>
            <person name="Markowitz V."/>
            <person name="Palaniappan K."/>
            <person name="Ivanova N."/>
            <person name="Schaumberg A."/>
            <person name="Pati A."/>
            <person name="Liolios K."/>
            <person name="Nordberg H.P."/>
            <person name="Cantor M.N."/>
            <person name="Hua S.X."/>
            <person name="Woyke T."/>
        </authorList>
    </citation>
    <scope>NUCLEOTIDE SEQUENCE [LARGE SCALE GENOMIC DNA]</scope>
    <source>
        <strain evidence="4">DSM 18177</strain>
    </source>
</reference>